<evidence type="ECO:0000313" key="12">
    <source>
        <dbReference type="Proteomes" id="UP000603641"/>
    </source>
</evidence>
<evidence type="ECO:0000256" key="5">
    <source>
        <dbReference type="ARBA" id="ARBA00022605"/>
    </source>
</evidence>
<dbReference type="GO" id="GO:0004640">
    <property type="term" value="F:phosphoribosylanthranilate isomerase activity"/>
    <property type="evidence" value="ECO:0007669"/>
    <property type="project" value="UniProtKB-EC"/>
</dbReference>
<dbReference type="InterPro" id="IPR001240">
    <property type="entry name" value="PRAI_dom"/>
</dbReference>
<evidence type="ECO:0000313" key="11">
    <source>
        <dbReference type="EMBL" id="MBD7964711.1"/>
    </source>
</evidence>
<dbReference type="SUPFAM" id="SSF51366">
    <property type="entry name" value="Ribulose-phoshate binding barrel"/>
    <property type="match status" value="1"/>
</dbReference>
<keyword evidence="8 9" id="KW-0413">Isomerase</keyword>
<comment type="catalytic activity">
    <reaction evidence="1 9">
        <text>N-(5-phospho-beta-D-ribosyl)anthranilate = 1-(2-carboxyphenylamino)-1-deoxy-D-ribulose 5-phosphate</text>
        <dbReference type="Rhea" id="RHEA:21540"/>
        <dbReference type="ChEBI" id="CHEBI:18277"/>
        <dbReference type="ChEBI" id="CHEBI:58613"/>
        <dbReference type="EC" id="5.3.1.24"/>
    </reaction>
</comment>
<feature type="domain" description="N-(5'phosphoribosyl) anthranilate isomerase (PRAI)" evidence="10">
    <location>
        <begin position="6"/>
        <end position="203"/>
    </location>
</feature>
<dbReference type="HAMAP" id="MF_00135">
    <property type="entry name" value="PRAI"/>
    <property type="match status" value="1"/>
</dbReference>
<evidence type="ECO:0000256" key="8">
    <source>
        <dbReference type="ARBA" id="ARBA00023235"/>
    </source>
</evidence>
<dbReference type="Proteomes" id="UP000603641">
    <property type="component" value="Unassembled WGS sequence"/>
</dbReference>
<dbReference type="RefSeq" id="WP_191753977.1">
    <property type="nucleotide sequence ID" value="NZ_JACSQM010000004.1"/>
</dbReference>
<organism evidence="11 12">
    <name type="scientific">Fictibacillus norfolkensis</name>
    <dbReference type="NCBI Taxonomy" id="2762233"/>
    <lineage>
        <taxon>Bacteria</taxon>
        <taxon>Bacillati</taxon>
        <taxon>Bacillota</taxon>
        <taxon>Bacilli</taxon>
        <taxon>Bacillales</taxon>
        <taxon>Fictibacillaceae</taxon>
        <taxon>Fictibacillus</taxon>
    </lineage>
</organism>
<evidence type="ECO:0000256" key="1">
    <source>
        <dbReference type="ARBA" id="ARBA00001164"/>
    </source>
</evidence>
<dbReference type="InterPro" id="IPR044643">
    <property type="entry name" value="TrpF_fam"/>
</dbReference>
<dbReference type="CDD" id="cd00405">
    <property type="entry name" value="PRAI"/>
    <property type="match status" value="1"/>
</dbReference>
<dbReference type="PANTHER" id="PTHR42894:SF1">
    <property type="entry name" value="N-(5'-PHOSPHORIBOSYL)ANTHRANILATE ISOMERASE"/>
    <property type="match status" value="1"/>
</dbReference>
<evidence type="ECO:0000256" key="4">
    <source>
        <dbReference type="ARBA" id="ARBA00022272"/>
    </source>
</evidence>
<proteinExistence type="inferred from homology"/>
<keyword evidence="12" id="KW-1185">Reference proteome</keyword>
<keyword evidence="7 9" id="KW-0057">Aromatic amino acid biosynthesis</keyword>
<dbReference type="EC" id="5.3.1.24" evidence="3 9"/>
<evidence type="ECO:0000256" key="2">
    <source>
        <dbReference type="ARBA" id="ARBA00004664"/>
    </source>
</evidence>
<protein>
    <recommendedName>
        <fullName evidence="4 9">N-(5'-phosphoribosyl)anthranilate isomerase</fullName>
        <shortName evidence="9">PRAI</shortName>
        <ecNumber evidence="3 9">5.3.1.24</ecNumber>
    </recommendedName>
</protein>
<dbReference type="NCBIfam" id="NF002301">
    <property type="entry name" value="PRK01222.2-1"/>
    <property type="match status" value="1"/>
</dbReference>
<comment type="caution">
    <text evidence="11">The sequence shown here is derived from an EMBL/GenBank/DDBJ whole genome shotgun (WGS) entry which is preliminary data.</text>
</comment>
<comment type="similarity">
    <text evidence="9">Belongs to the TrpF family.</text>
</comment>
<gene>
    <name evidence="9" type="primary">trpF</name>
    <name evidence="11" type="ORF">H9648_11670</name>
</gene>
<keyword evidence="6 9" id="KW-0822">Tryptophan biosynthesis</keyword>
<evidence type="ECO:0000256" key="9">
    <source>
        <dbReference type="HAMAP-Rule" id="MF_00135"/>
    </source>
</evidence>
<evidence type="ECO:0000256" key="3">
    <source>
        <dbReference type="ARBA" id="ARBA00012572"/>
    </source>
</evidence>
<evidence type="ECO:0000256" key="7">
    <source>
        <dbReference type="ARBA" id="ARBA00023141"/>
    </source>
</evidence>
<evidence type="ECO:0000259" key="10">
    <source>
        <dbReference type="Pfam" id="PF00697"/>
    </source>
</evidence>
<name>A0ABR8SMI1_9BACL</name>
<dbReference type="PANTHER" id="PTHR42894">
    <property type="entry name" value="N-(5'-PHOSPHORIBOSYL)ANTHRANILATE ISOMERASE"/>
    <property type="match status" value="1"/>
</dbReference>
<sequence length="210" mass="23353">MTVQIKYCGCQSEDDYKLLIESKADLIGFIFAKSKRKVDPTEVSSWIEKYGKPKKLVGVFQNATLQQIKDVVNSVPIDIIQCHGTESVDQLKEIRVHCNKEIYKALPFSESIIKEIELYGKVADGLIIDSVSQGQFGGTGIPFSWEEVPNMMKASDGIGITCFIAGGIKSENVSELMKLHPHGIDLSGGIEENGKKSVQRIETLERMIMR</sequence>
<reference evidence="11 12" key="1">
    <citation type="submission" date="2020-08" db="EMBL/GenBank/DDBJ databases">
        <title>A Genomic Blueprint of the Chicken Gut Microbiome.</title>
        <authorList>
            <person name="Gilroy R."/>
            <person name="Ravi A."/>
            <person name="Getino M."/>
            <person name="Pursley I."/>
            <person name="Horton D.L."/>
            <person name="Alikhan N.-F."/>
            <person name="Baker D."/>
            <person name="Gharbi K."/>
            <person name="Hall N."/>
            <person name="Watson M."/>
            <person name="Adriaenssens E.M."/>
            <person name="Foster-Nyarko E."/>
            <person name="Jarju S."/>
            <person name="Secka A."/>
            <person name="Antonio M."/>
            <person name="Oren A."/>
            <person name="Chaudhuri R."/>
            <person name="La Ragione R.M."/>
            <person name="Hildebrand F."/>
            <person name="Pallen M.J."/>
        </authorList>
    </citation>
    <scope>NUCLEOTIDE SEQUENCE [LARGE SCALE GENOMIC DNA]</scope>
    <source>
        <strain evidence="11 12">Sa2CUA10</strain>
    </source>
</reference>
<comment type="pathway">
    <text evidence="2 9">Amino-acid biosynthesis; L-tryptophan biosynthesis; L-tryptophan from chorismate: step 3/5.</text>
</comment>
<evidence type="ECO:0000256" key="6">
    <source>
        <dbReference type="ARBA" id="ARBA00022822"/>
    </source>
</evidence>
<dbReference type="Gene3D" id="3.20.20.70">
    <property type="entry name" value="Aldolase class I"/>
    <property type="match status" value="1"/>
</dbReference>
<dbReference type="Pfam" id="PF00697">
    <property type="entry name" value="PRAI"/>
    <property type="match status" value="1"/>
</dbReference>
<accession>A0ABR8SMI1</accession>
<dbReference type="InterPro" id="IPR013785">
    <property type="entry name" value="Aldolase_TIM"/>
</dbReference>
<dbReference type="EMBL" id="JACSQM010000004">
    <property type="protein sequence ID" value="MBD7964711.1"/>
    <property type="molecule type" value="Genomic_DNA"/>
</dbReference>
<keyword evidence="5 9" id="KW-0028">Amino-acid biosynthesis</keyword>
<dbReference type="InterPro" id="IPR011060">
    <property type="entry name" value="RibuloseP-bd_barrel"/>
</dbReference>